<feature type="transmembrane region" description="Helical" evidence="10">
    <location>
        <begin position="278"/>
        <end position="296"/>
    </location>
</feature>
<comment type="caution">
    <text evidence="12">The sequence shown here is derived from an EMBL/GenBank/DDBJ whole genome shotgun (WGS) entry which is preliminary data.</text>
</comment>
<feature type="transmembrane region" description="Helical" evidence="10">
    <location>
        <begin position="195"/>
        <end position="214"/>
    </location>
</feature>
<evidence type="ECO:0000256" key="8">
    <source>
        <dbReference type="ARBA" id="ARBA00023136"/>
    </source>
</evidence>
<name>A0ABW1LJK0_9ACTN</name>
<feature type="transmembrane region" description="Helical" evidence="10">
    <location>
        <begin position="327"/>
        <end position="346"/>
    </location>
</feature>
<feature type="chain" id="PRO_5046635690" evidence="11">
    <location>
        <begin position="29"/>
        <end position="428"/>
    </location>
</feature>
<keyword evidence="8 10" id="KW-0472">Membrane</keyword>
<comment type="subcellular location">
    <subcellularLocation>
        <location evidence="1">Cell membrane</location>
        <topology evidence="1">Multi-pass membrane protein</topology>
    </subcellularLocation>
</comment>
<protein>
    <submittedName>
        <fullName evidence="12">Branched-chain amino acid ABC transporter permease</fullName>
    </submittedName>
</protein>
<reference evidence="13" key="1">
    <citation type="journal article" date="2019" name="Int. J. Syst. Evol. Microbiol.">
        <title>The Global Catalogue of Microorganisms (GCM) 10K type strain sequencing project: providing services to taxonomists for standard genome sequencing and annotation.</title>
        <authorList>
            <consortium name="The Broad Institute Genomics Platform"/>
            <consortium name="The Broad Institute Genome Sequencing Center for Infectious Disease"/>
            <person name="Wu L."/>
            <person name="Ma J."/>
        </authorList>
    </citation>
    <scope>NUCLEOTIDE SEQUENCE [LARGE SCALE GENOMIC DNA]</scope>
    <source>
        <strain evidence="13">CCUG 54522</strain>
    </source>
</reference>
<evidence type="ECO:0000256" key="6">
    <source>
        <dbReference type="ARBA" id="ARBA00022970"/>
    </source>
</evidence>
<keyword evidence="11" id="KW-0732">Signal</keyword>
<dbReference type="PANTHER" id="PTHR11795">
    <property type="entry name" value="BRANCHED-CHAIN AMINO ACID TRANSPORT SYSTEM PERMEASE PROTEIN LIVH"/>
    <property type="match status" value="1"/>
</dbReference>
<organism evidence="12 13">
    <name type="scientific">Nocardioides hankookensis</name>
    <dbReference type="NCBI Taxonomy" id="443157"/>
    <lineage>
        <taxon>Bacteria</taxon>
        <taxon>Bacillati</taxon>
        <taxon>Actinomycetota</taxon>
        <taxon>Actinomycetes</taxon>
        <taxon>Propionibacteriales</taxon>
        <taxon>Nocardioidaceae</taxon>
        <taxon>Nocardioides</taxon>
    </lineage>
</organism>
<keyword evidence="4" id="KW-0997">Cell inner membrane</keyword>
<feature type="signal peptide" evidence="11">
    <location>
        <begin position="1"/>
        <end position="28"/>
    </location>
</feature>
<feature type="transmembrane region" description="Helical" evidence="10">
    <location>
        <begin position="400"/>
        <end position="419"/>
    </location>
</feature>
<dbReference type="InterPro" id="IPR052157">
    <property type="entry name" value="BCAA_transport_permease"/>
</dbReference>
<dbReference type="Pfam" id="PF02653">
    <property type="entry name" value="BPD_transp_2"/>
    <property type="match status" value="1"/>
</dbReference>
<sequence>MRRGVAGLVLALLLAPVLALISSGPASAVDTLCLPGPDKACIAGTIRTDEGPLADVTLTVTDESGASQEVTTSESGKWNVQVDTEGKYVVKVDAESLPDDLDVKTGEVTVVTKFGVTKPALLTIRTADYSATTSKFDELVQSTVNGLRLGLLLALASVGLSLIYGTTGLSNFAHAEQVTLGGMLGYLLINQNGLGLWIGGLLVVVLCAFTGWFQDRVLWQPLRRRGLGLTQMMIVTIGLSLALQYVYQYTVGARTVRVLQDNPSVREFGPVTITNQSIVAMVISVIVLAGVGYALLRTRIGRATRAVSDNPALASASGIDTDRVIRLVWTVAMGLAGLSGLLYALVTNGIKWDSGLQILLLLFAAVTLGGLGTAFGALIGAIIIGLVVELSPVLGMPGDFKYATALLILILLLLVRPQGLLGKPQRVG</sequence>
<dbReference type="SUPFAM" id="SSF49478">
    <property type="entry name" value="Cna protein B-type domain"/>
    <property type="match status" value="1"/>
</dbReference>
<evidence type="ECO:0000256" key="3">
    <source>
        <dbReference type="ARBA" id="ARBA00022475"/>
    </source>
</evidence>
<dbReference type="Gene3D" id="2.60.40.10">
    <property type="entry name" value="Immunoglobulins"/>
    <property type="match status" value="1"/>
</dbReference>
<feature type="transmembrane region" description="Helical" evidence="10">
    <location>
        <begin position="226"/>
        <end position="247"/>
    </location>
</feature>
<accession>A0ABW1LJK0</accession>
<evidence type="ECO:0000256" key="10">
    <source>
        <dbReference type="SAM" id="Phobius"/>
    </source>
</evidence>
<keyword evidence="2" id="KW-0813">Transport</keyword>
<keyword evidence="5 10" id="KW-0812">Transmembrane</keyword>
<evidence type="ECO:0000256" key="1">
    <source>
        <dbReference type="ARBA" id="ARBA00004651"/>
    </source>
</evidence>
<keyword evidence="6" id="KW-0029">Amino-acid transport</keyword>
<dbReference type="CDD" id="cd06582">
    <property type="entry name" value="TM_PBP1_LivH_like"/>
    <property type="match status" value="1"/>
</dbReference>
<dbReference type="RefSeq" id="WP_379153901.1">
    <property type="nucleotide sequence ID" value="NZ_JBHSRJ010000004.1"/>
</dbReference>
<dbReference type="EMBL" id="JBHSRJ010000004">
    <property type="protein sequence ID" value="MFC6043659.1"/>
    <property type="molecule type" value="Genomic_DNA"/>
</dbReference>
<dbReference type="InterPro" id="IPR013783">
    <property type="entry name" value="Ig-like_fold"/>
</dbReference>
<evidence type="ECO:0000256" key="5">
    <source>
        <dbReference type="ARBA" id="ARBA00022692"/>
    </source>
</evidence>
<gene>
    <name evidence="12" type="ORF">ACFPYL_11265</name>
</gene>
<evidence type="ECO:0000256" key="9">
    <source>
        <dbReference type="ARBA" id="ARBA00037998"/>
    </source>
</evidence>
<evidence type="ECO:0000256" key="7">
    <source>
        <dbReference type="ARBA" id="ARBA00022989"/>
    </source>
</evidence>
<dbReference type="PANTHER" id="PTHR11795:SF371">
    <property type="entry name" value="HIGH-AFFINITY BRANCHED-CHAIN AMINO ACID TRANSPORT SYSTEM PERMEASE PROTEIN LIVH"/>
    <property type="match status" value="1"/>
</dbReference>
<dbReference type="InterPro" id="IPR001851">
    <property type="entry name" value="ABC_transp_permease"/>
</dbReference>
<evidence type="ECO:0000256" key="11">
    <source>
        <dbReference type="SAM" id="SignalP"/>
    </source>
</evidence>
<comment type="similarity">
    <text evidence="9">Belongs to the binding-protein-dependent transport system permease family. LivHM subfamily.</text>
</comment>
<evidence type="ECO:0000256" key="2">
    <source>
        <dbReference type="ARBA" id="ARBA00022448"/>
    </source>
</evidence>
<keyword evidence="3" id="KW-1003">Cell membrane</keyword>
<feature type="transmembrane region" description="Helical" evidence="10">
    <location>
        <begin position="146"/>
        <end position="165"/>
    </location>
</feature>
<feature type="transmembrane region" description="Helical" evidence="10">
    <location>
        <begin position="358"/>
        <end position="388"/>
    </location>
</feature>
<evidence type="ECO:0000313" key="12">
    <source>
        <dbReference type="EMBL" id="MFC6043659.1"/>
    </source>
</evidence>
<evidence type="ECO:0000256" key="4">
    <source>
        <dbReference type="ARBA" id="ARBA00022519"/>
    </source>
</evidence>
<keyword evidence="7 10" id="KW-1133">Transmembrane helix</keyword>
<keyword evidence="13" id="KW-1185">Reference proteome</keyword>
<evidence type="ECO:0000313" key="13">
    <source>
        <dbReference type="Proteomes" id="UP001596135"/>
    </source>
</evidence>
<proteinExistence type="inferred from homology"/>
<dbReference type="Proteomes" id="UP001596135">
    <property type="component" value="Unassembled WGS sequence"/>
</dbReference>